<organism evidence="3 4">
    <name type="scientific">Persicimonas caeni</name>
    <dbReference type="NCBI Taxonomy" id="2292766"/>
    <lineage>
        <taxon>Bacteria</taxon>
        <taxon>Deltaproteobacteria</taxon>
        <taxon>Bradymonadales</taxon>
        <taxon>Bradymonadaceae</taxon>
        <taxon>Persicimonas</taxon>
    </lineage>
</organism>
<sequence>MNQPHTQQADMFERLVRGLRQGLVGRGLRAFHVDQRGSTLTEFVIVLPIFVLIFNGVMILGEFTRKGSEAPIRAYKETFDQALVFQKDFFTADWNLQPSLAAVDAADQLAGTAVLGSGTSPAHNTSTAVEITSNVTEGAAYAGMGFRGTMGESYARAETIAVVPGTKLYGREGAGPAWPSDSTRLDGTGEEDRLTSDLKDLVGESKYAFAMLNDGVSPSSFSSSGGSAFSTLNSLITAAGIRPAFGAGLRYGTVSARHKEDFSFAGRTISIDAHFSTLVPPGTTGDSSCPVFGQGPRCDAARATTVSRLTMEGHEQYKDLMGIQFSNPLDSVNENVDPYP</sequence>
<evidence type="ECO:0000256" key="2">
    <source>
        <dbReference type="SAM" id="Phobius"/>
    </source>
</evidence>
<dbReference type="EMBL" id="CP041186">
    <property type="protein sequence ID" value="QDG52971.1"/>
    <property type="molecule type" value="Genomic_DNA"/>
</dbReference>
<reference evidence="3 4" key="1">
    <citation type="submission" date="2019-06" db="EMBL/GenBank/DDBJ databases">
        <title>Persicimonas caeni gen. nov., sp. nov., a predatory bacterium isolated from solar saltern.</title>
        <authorList>
            <person name="Wang S."/>
        </authorList>
    </citation>
    <scope>NUCLEOTIDE SEQUENCE [LARGE SCALE GENOMIC DNA]</scope>
    <source>
        <strain evidence="3 4">YN101</strain>
    </source>
</reference>
<accession>A0A5B8YCG9</accession>
<protein>
    <submittedName>
        <fullName evidence="3">Uncharacterized protein</fullName>
    </submittedName>
</protein>
<dbReference type="AlphaFoldDB" id="A0A4Y6PXC0"/>
<dbReference type="OrthoDB" id="5496175at2"/>
<keyword evidence="4" id="KW-1185">Reference proteome</keyword>
<dbReference type="Proteomes" id="UP000315995">
    <property type="component" value="Chromosome"/>
</dbReference>
<keyword evidence="2" id="KW-1133">Transmembrane helix</keyword>
<accession>A0A4Y6PXC0</accession>
<feature type="transmembrane region" description="Helical" evidence="2">
    <location>
        <begin position="43"/>
        <end position="63"/>
    </location>
</feature>
<evidence type="ECO:0000313" key="3">
    <source>
        <dbReference type="EMBL" id="QDG52971.1"/>
    </source>
</evidence>
<gene>
    <name evidence="3" type="ORF">FIV42_20145</name>
</gene>
<evidence type="ECO:0000313" key="4">
    <source>
        <dbReference type="Proteomes" id="UP000315995"/>
    </source>
</evidence>
<proteinExistence type="predicted"/>
<name>A0A4Y6PXC0_PERCE</name>
<keyword evidence="2" id="KW-0812">Transmembrane</keyword>
<evidence type="ECO:0000256" key="1">
    <source>
        <dbReference type="SAM" id="MobiDB-lite"/>
    </source>
</evidence>
<feature type="region of interest" description="Disordered" evidence="1">
    <location>
        <begin position="172"/>
        <end position="191"/>
    </location>
</feature>
<keyword evidence="2" id="KW-0472">Membrane</keyword>
<dbReference type="RefSeq" id="WP_141199432.1">
    <property type="nucleotide sequence ID" value="NZ_CP041186.1"/>
</dbReference>